<dbReference type="FunFam" id="1.10.1030.10:FF:000002">
    <property type="entry name" value="Carbamoyl-phosphate synthase large chain"/>
    <property type="match status" value="1"/>
</dbReference>
<dbReference type="SUPFAM" id="SSF56059">
    <property type="entry name" value="Glutathione synthetase ATP-binding domain-like"/>
    <property type="match status" value="2"/>
</dbReference>
<dbReference type="InterPro" id="IPR005479">
    <property type="entry name" value="CPAse_ATP-bd"/>
</dbReference>
<dbReference type="PROSITE" id="PS50975">
    <property type="entry name" value="ATP_GRASP"/>
    <property type="match status" value="2"/>
</dbReference>
<protein>
    <submittedName>
        <fullName evidence="21">Carbamoyl-phosphate synthase large subunit</fullName>
    </submittedName>
</protein>
<dbReference type="AlphaFoldDB" id="A0A4Q7MRL1"/>
<dbReference type="InterPro" id="IPR058047">
    <property type="entry name" value="CPSase_preATP-grasp"/>
</dbReference>
<keyword evidence="14" id="KW-0464">Manganese</keyword>
<dbReference type="SUPFAM" id="SSF48108">
    <property type="entry name" value="Carbamoyl phosphate synthetase, large subunit connection domain"/>
    <property type="match status" value="1"/>
</dbReference>
<organism evidence="21 22">
    <name type="scientific">Pseudobacter ginsenosidimutans</name>
    <dbReference type="NCBI Taxonomy" id="661488"/>
    <lineage>
        <taxon>Bacteria</taxon>
        <taxon>Pseudomonadati</taxon>
        <taxon>Bacteroidota</taxon>
        <taxon>Chitinophagia</taxon>
        <taxon>Chitinophagales</taxon>
        <taxon>Chitinophagaceae</taxon>
        <taxon>Pseudobacter</taxon>
    </lineage>
</organism>
<evidence type="ECO:0000256" key="15">
    <source>
        <dbReference type="ARBA" id="ARBA00047359"/>
    </source>
</evidence>
<dbReference type="Gene3D" id="3.30.1490.20">
    <property type="entry name" value="ATP-grasp fold, A domain"/>
    <property type="match status" value="1"/>
</dbReference>
<evidence type="ECO:0000256" key="14">
    <source>
        <dbReference type="ARBA" id="ARBA00023211"/>
    </source>
</evidence>
<dbReference type="InterPro" id="IPR013815">
    <property type="entry name" value="ATP_grasp_subdomain_1"/>
</dbReference>
<evidence type="ECO:0000256" key="17">
    <source>
        <dbReference type="ARBA" id="ARBA00057223"/>
    </source>
</evidence>
<feature type="domain" description="ATP-grasp" evidence="20">
    <location>
        <begin position="678"/>
        <end position="869"/>
    </location>
</feature>
<dbReference type="GO" id="GO:0004088">
    <property type="term" value="F:carbamoyl-phosphate synthase (glutamine-hydrolyzing) activity"/>
    <property type="evidence" value="ECO:0007669"/>
    <property type="project" value="UniProtKB-EC"/>
</dbReference>
<comment type="function">
    <text evidence="17">Large subunit of the glutamine-dependent carbamoyl phosphate synthetase (CPSase). CPSase catalyzes the formation of carbamoyl phosphate from the ammonia moiety of glutamine, carbonate, and phosphate donated by ATP, constituting the first step of 2 biosynthetic pathways, one leading to arginine and/or urea and the other to pyrimidine nucleotides. The large subunit (synthetase) binds the substrates ammonia (free or transferred from glutamine from the small subunit), hydrogencarbonate and ATP and carries out an ATP-coupled ligase reaction, activating hydrogencarbonate by forming carboxy phosphate which reacts with ammonia to form carbamoyl phosphate.</text>
</comment>
<keyword evidence="11 19" id="KW-0067">ATP-binding</keyword>
<dbReference type="InterPro" id="IPR006275">
    <property type="entry name" value="CPSase_lsu"/>
</dbReference>
<keyword evidence="8" id="KW-0479">Metal-binding</keyword>
<evidence type="ECO:0000256" key="19">
    <source>
        <dbReference type="PROSITE-ProRule" id="PRU00409"/>
    </source>
</evidence>
<gene>
    <name evidence="21" type="ORF">EV199_3288</name>
</gene>
<evidence type="ECO:0000256" key="11">
    <source>
        <dbReference type="ARBA" id="ARBA00022840"/>
    </source>
</evidence>
<keyword evidence="22" id="KW-1185">Reference proteome</keyword>
<dbReference type="PROSITE" id="PS00867">
    <property type="entry name" value="CPSASE_2"/>
    <property type="match status" value="1"/>
</dbReference>
<dbReference type="Gene3D" id="3.30.470.20">
    <property type="entry name" value="ATP-grasp fold, B domain"/>
    <property type="match status" value="2"/>
</dbReference>
<dbReference type="PROSITE" id="PS51257">
    <property type="entry name" value="PROKAR_LIPOPROTEIN"/>
    <property type="match status" value="1"/>
</dbReference>
<dbReference type="Proteomes" id="UP000293874">
    <property type="component" value="Unassembled WGS sequence"/>
</dbReference>
<comment type="subunit">
    <text evidence="18">Composed of two chains; the small (or glutamine) chain promotes the hydrolysis of glutamine to ammonia, which is used by the large (or ammonia) chain to synthesize carbamoyl phosphate. Tetramer of heterodimers (alpha,beta)4.</text>
</comment>
<evidence type="ECO:0000256" key="8">
    <source>
        <dbReference type="ARBA" id="ARBA00022723"/>
    </source>
</evidence>
<comment type="catalytic activity">
    <reaction evidence="15">
        <text>hydrogencarbonate + NH4(+) + 2 ATP = carbamoyl phosphate + 2 ADP + phosphate + 2 H(+)</text>
        <dbReference type="Rhea" id="RHEA:18029"/>
        <dbReference type="ChEBI" id="CHEBI:15378"/>
        <dbReference type="ChEBI" id="CHEBI:17544"/>
        <dbReference type="ChEBI" id="CHEBI:28938"/>
        <dbReference type="ChEBI" id="CHEBI:30616"/>
        <dbReference type="ChEBI" id="CHEBI:43474"/>
        <dbReference type="ChEBI" id="CHEBI:58228"/>
        <dbReference type="ChEBI" id="CHEBI:456216"/>
        <dbReference type="EC" id="6.3.4.16"/>
    </reaction>
</comment>
<evidence type="ECO:0000256" key="7">
    <source>
        <dbReference type="ARBA" id="ARBA00022605"/>
    </source>
</evidence>
<comment type="pathway">
    <text evidence="2">Pyrimidine metabolism; UMP biosynthesis via de novo pathway; (S)-dihydroorotate from bicarbonate: step 1/3.</text>
</comment>
<evidence type="ECO:0000256" key="3">
    <source>
        <dbReference type="ARBA" id="ARBA00005077"/>
    </source>
</evidence>
<dbReference type="InterPro" id="IPR011761">
    <property type="entry name" value="ATP-grasp"/>
</dbReference>
<proteinExistence type="inferred from homology"/>
<dbReference type="GO" id="GO:0006526">
    <property type="term" value="P:L-arginine biosynthetic process"/>
    <property type="evidence" value="ECO:0007669"/>
    <property type="project" value="UniProtKB-KW"/>
</dbReference>
<dbReference type="OrthoDB" id="9804197at2"/>
<comment type="similarity">
    <text evidence="4">Belongs to the CarB family.</text>
</comment>
<dbReference type="SMART" id="SM01096">
    <property type="entry name" value="CPSase_L_D3"/>
    <property type="match status" value="1"/>
</dbReference>
<dbReference type="Gene3D" id="1.10.1030.10">
    <property type="entry name" value="Carbamoyl-phosphate synthetase, large subunit oligomerisation domain"/>
    <property type="match status" value="1"/>
</dbReference>
<evidence type="ECO:0000313" key="22">
    <source>
        <dbReference type="Proteomes" id="UP000293874"/>
    </source>
</evidence>
<dbReference type="SMART" id="SM01209">
    <property type="entry name" value="GARS_A"/>
    <property type="match status" value="1"/>
</dbReference>
<dbReference type="InterPro" id="IPR005483">
    <property type="entry name" value="CPSase_dom"/>
</dbReference>
<comment type="caution">
    <text evidence="21">The sequence shown here is derived from an EMBL/GenBank/DDBJ whole genome shotgun (WGS) entry which is preliminary data.</text>
</comment>
<dbReference type="GO" id="GO:0004087">
    <property type="term" value="F:carbamoyl-phosphate synthase (ammonia) activity"/>
    <property type="evidence" value="ECO:0007669"/>
    <property type="project" value="UniProtKB-EC"/>
</dbReference>
<evidence type="ECO:0000256" key="1">
    <source>
        <dbReference type="ARBA" id="ARBA00001936"/>
    </source>
</evidence>
<dbReference type="FunFam" id="3.30.470.20:FF:000026">
    <property type="entry name" value="Carbamoyl-phosphate synthase large chain"/>
    <property type="match status" value="1"/>
</dbReference>
<dbReference type="PANTHER" id="PTHR11405:SF53">
    <property type="entry name" value="CARBAMOYL-PHOSPHATE SYNTHASE [AMMONIA], MITOCHONDRIAL"/>
    <property type="match status" value="1"/>
</dbReference>
<evidence type="ECO:0000256" key="2">
    <source>
        <dbReference type="ARBA" id="ARBA00004812"/>
    </source>
</evidence>
<dbReference type="PRINTS" id="PR00098">
    <property type="entry name" value="CPSASE"/>
</dbReference>
<dbReference type="GO" id="GO:0046872">
    <property type="term" value="F:metal ion binding"/>
    <property type="evidence" value="ECO:0007669"/>
    <property type="project" value="UniProtKB-KW"/>
</dbReference>
<dbReference type="GO" id="GO:0005524">
    <property type="term" value="F:ATP binding"/>
    <property type="evidence" value="ECO:0007669"/>
    <property type="project" value="UniProtKB-UniRule"/>
</dbReference>
<evidence type="ECO:0000256" key="6">
    <source>
        <dbReference type="ARBA" id="ARBA00022598"/>
    </source>
</evidence>
<name>A0A4Q7MRL1_9BACT</name>
<dbReference type="GO" id="GO:0006221">
    <property type="term" value="P:pyrimidine nucleotide biosynthetic process"/>
    <property type="evidence" value="ECO:0007669"/>
    <property type="project" value="UniProtKB-KW"/>
</dbReference>
<evidence type="ECO:0000256" key="5">
    <source>
        <dbReference type="ARBA" id="ARBA00022571"/>
    </source>
</evidence>
<dbReference type="PROSITE" id="PS00866">
    <property type="entry name" value="CPSASE_1"/>
    <property type="match status" value="1"/>
</dbReference>
<keyword evidence="9" id="KW-0677">Repeat</keyword>
<comment type="pathway">
    <text evidence="3">Amino-acid biosynthesis; L-arginine biosynthesis; carbamoyl phosphate from bicarbonate: step 1/1.</text>
</comment>
<dbReference type="GO" id="GO:0005737">
    <property type="term" value="C:cytoplasm"/>
    <property type="evidence" value="ECO:0007669"/>
    <property type="project" value="TreeGrafter"/>
</dbReference>
<keyword evidence="7" id="KW-0028">Amino-acid biosynthesis</keyword>
<dbReference type="RefSeq" id="WP_130541897.1">
    <property type="nucleotide sequence ID" value="NZ_CP042431.1"/>
</dbReference>
<dbReference type="InterPro" id="IPR016185">
    <property type="entry name" value="PreATP-grasp_dom_sf"/>
</dbReference>
<feature type="domain" description="ATP-grasp" evidence="20">
    <location>
        <begin position="133"/>
        <end position="328"/>
    </location>
</feature>
<dbReference type="FunFam" id="3.40.50.20:FF:000001">
    <property type="entry name" value="Carbamoyl-phosphate synthase large chain"/>
    <property type="match status" value="1"/>
</dbReference>
<dbReference type="EMBL" id="SGXA01000002">
    <property type="protein sequence ID" value="RZS71385.1"/>
    <property type="molecule type" value="Genomic_DNA"/>
</dbReference>
<dbReference type="SUPFAM" id="SSF52440">
    <property type="entry name" value="PreATP-grasp domain"/>
    <property type="match status" value="2"/>
</dbReference>
<keyword evidence="5" id="KW-0055">Arginine biosynthesis</keyword>
<keyword evidence="10 19" id="KW-0547">Nucleotide-binding</keyword>
<evidence type="ECO:0000256" key="18">
    <source>
        <dbReference type="ARBA" id="ARBA00062056"/>
    </source>
</evidence>
<evidence type="ECO:0000256" key="9">
    <source>
        <dbReference type="ARBA" id="ARBA00022737"/>
    </source>
</evidence>
<dbReference type="Pfam" id="PF02786">
    <property type="entry name" value="CPSase_L_D2"/>
    <property type="match status" value="2"/>
</dbReference>
<reference evidence="21 22" key="1">
    <citation type="submission" date="2019-02" db="EMBL/GenBank/DDBJ databases">
        <title>Genomic Encyclopedia of Type Strains, Phase IV (KMG-IV): sequencing the most valuable type-strain genomes for metagenomic binning, comparative biology and taxonomic classification.</title>
        <authorList>
            <person name="Goeker M."/>
        </authorList>
    </citation>
    <scope>NUCLEOTIDE SEQUENCE [LARGE SCALE GENOMIC DNA]</scope>
    <source>
        <strain evidence="21 22">DSM 18116</strain>
    </source>
</reference>
<keyword evidence="6" id="KW-0436">Ligase</keyword>
<evidence type="ECO:0000256" key="4">
    <source>
        <dbReference type="ARBA" id="ARBA00009799"/>
    </source>
</evidence>
<evidence type="ECO:0000256" key="16">
    <source>
        <dbReference type="ARBA" id="ARBA00048816"/>
    </source>
</evidence>
<dbReference type="NCBIfam" id="TIGR01369">
    <property type="entry name" value="CPSaseII_lrg"/>
    <property type="match status" value="1"/>
</dbReference>
<dbReference type="NCBIfam" id="NF003671">
    <property type="entry name" value="PRK05294.1"/>
    <property type="match status" value="1"/>
</dbReference>
<comment type="cofactor">
    <cofactor evidence="1">
        <name>Mn(2+)</name>
        <dbReference type="ChEBI" id="CHEBI:29035"/>
    </cofactor>
</comment>
<comment type="catalytic activity">
    <reaction evidence="16">
        <text>hydrogencarbonate + L-glutamine + 2 ATP + H2O = carbamoyl phosphate + L-glutamate + 2 ADP + phosphate + 2 H(+)</text>
        <dbReference type="Rhea" id="RHEA:18633"/>
        <dbReference type="ChEBI" id="CHEBI:15377"/>
        <dbReference type="ChEBI" id="CHEBI:15378"/>
        <dbReference type="ChEBI" id="CHEBI:17544"/>
        <dbReference type="ChEBI" id="CHEBI:29985"/>
        <dbReference type="ChEBI" id="CHEBI:30616"/>
        <dbReference type="ChEBI" id="CHEBI:43474"/>
        <dbReference type="ChEBI" id="CHEBI:58228"/>
        <dbReference type="ChEBI" id="CHEBI:58359"/>
        <dbReference type="ChEBI" id="CHEBI:456216"/>
        <dbReference type="EC" id="6.3.5.5"/>
    </reaction>
</comment>
<keyword evidence="12" id="KW-0460">Magnesium</keyword>
<evidence type="ECO:0000256" key="13">
    <source>
        <dbReference type="ARBA" id="ARBA00022975"/>
    </source>
</evidence>
<sequence length="940" mass="104707">MPKDTSIKSVLIIGSGPIIIGQACEFDYSGSQAARSLREEGIKVILINSNPATIMTDPMMADKVYLLPLTVESIEQILEENQIDAVLPTMGGQTALNLTKEAAELGVWEKYNVRLIGVDVEAIDTAEDREKFRQLMIRIGVPVANSKVANSLLEGKEYAQEIGFPLVIRPSFTLGGSGGGFVHDKSELEAALDKGLKASPIHEVLVEKALLGWKEYELELLRDKNDNVAIICTVENVDPMGVHTGDSITVAPAMTLSDTAFQEMRNQAILMMRSLGNFAGGCNVQFAMDPSTEKLISVEINPRVSRSSALASKATGYPIAKIAAKLAIGYTLDELKNQITMTTSAYFEPALDYVIVKMPRWNFDKFKGANDTLGLQMKSVGEVMAIGRSFAEAVQKACQSLENNAVGLGYYGKSQMHAEEIVEYIKTPKWDRIFRIKDALMDGISVGTISKATGIDRWFVNEIQKIVDTEKEIAKYKLNTLPVELLKTAKDLGFSDQQIALIMQDGKDEDVYEKRKAANITRVYKMVDTCSAEFEAKTPYFYSSFENGNANESKVSDKKKVIVLGSGPNRIGQGIEFDYCCVHGLLALKECGYEAIMVNCNPETVSTDFDIANKLYFEPVFWEHLWEIIELEKPEGVIVQLGGQTALKLAERLSQKGIKIIGTSFDNMDIAEDRGRFSDMLKELKIPYPDYGTAYTVDEAVEVANKVGYPVLVRPSYVLGGQRMRIVINDEEVEKAVVSLLKHIPGNKILIDHFLDRCQEAEIDAICDGDEVHIMGVMEHIEPAGIHSGDSNAVLPQFNLSPMIVETMEEYARKIAFKLNIRGLINIQFAIKDNKVYVIEANPRASRTTPFIAKAYQIPYLNVATKVMLGENKLRDFKFVKRLKGYAIKEPVFSFEKFPGVSKELGPEMKSTGEAIRFIKDLRDPYFRQLYKDRSMYLSK</sequence>
<evidence type="ECO:0000259" key="20">
    <source>
        <dbReference type="PROSITE" id="PS50975"/>
    </source>
</evidence>
<dbReference type="Gene3D" id="3.40.50.20">
    <property type="match status" value="2"/>
</dbReference>
<dbReference type="PANTHER" id="PTHR11405">
    <property type="entry name" value="CARBAMOYLTRANSFERASE FAMILY MEMBER"/>
    <property type="match status" value="1"/>
</dbReference>
<dbReference type="InterPro" id="IPR005480">
    <property type="entry name" value="CPSase_lsu_oligo"/>
</dbReference>
<dbReference type="NCBIfam" id="NF009455">
    <property type="entry name" value="PRK12815.1"/>
    <property type="match status" value="1"/>
</dbReference>
<dbReference type="Pfam" id="PF02787">
    <property type="entry name" value="CPSase_L_D3"/>
    <property type="match status" value="1"/>
</dbReference>
<dbReference type="Pfam" id="PF25596">
    <property type="entry name" value="CPSase_L_D1"/>
    <property type="match status" value="2"/>
</dbReference>
<keyword evidence="13" id="KW-0665">Pyrimidine biosynthesis</keyword>
<dbReference type="InterPro" id="IPR036897">
    <property type="entry name" value="CarbamoylP_synth_lsu_oligo_sf"/>
</dbReference>
<evidence type="ECO:0000313" key="21">
    <source>
        <dbReference type="EMBL" id="RZS71385.1"/>
    </source>
</evidence>
<accession>A0A4Q7MRL1</accession>
<dbReference type="GO" id="GO:0006541">
    <property type="term" value="P:glutamine metabolic process"/>
    <property type="evidence" value="ECO:0007669"/>
    <property type="project" value="TreeGrafter"/>
</dbReference>
<evidence type="ECO:0000256" key="12">
    <source>
        <dbReference type="ARBA" id="ARBA00022842"/>
    </source>
</evidence>
<dbReference type="FunFam" id="3.30.470.20:FF:000007">
    <property type="entry name" value="Carbamoyl-phosphate synthase large chain"/>
    <property type="match status" value="1"/>
</dbReference>
<evidence type="ECO:0000256" key="10">
    <source>
        <dbReference type="ARBA" id="ARBA00022741"/>
    </source>
</evidence>
<dbReference type="FunFam" id="3.40.50.20:FF:000002">
    <property type="entry name" value="Carbamoyl-phosphate synthase large chain"/>
    <property type="match status" value="1"/>
</dbReference>